<evidence type="ECO:0000313" key="3">
    <source>
        <dbReference type="EMBL" id="QOY35386.1"/>
    </source>
</evidence>
<feature type="transmembrane region" description="Helical" evidence="1">
    <location>
        <begin position="12"/>
        <end position="29"/>
    </location>
</feature>
<dbReference type="KEGG" id="aia:AWH56_022285"/>
<proteinExistence type="predicted"/>
<protein>
    <submittedName>
        <fullName evidence="3">DUF2975 domain-containing protein</fullName>
    </submittedName>
</protein>
<feature type="transmembrane region" description="Helical" evidence="1">
    <location>
        <begin position="89"/>
        <end position="112"/>
    </location>
</feature>
<reference evidence="3 4" key="2">
    <citation type="journal article" date="2017" name="Genome Announc.">
        <title>Draft Genome Sequences of Four Alkaliphilic Bacteria Belonging to the Anaerobacillus Genus.</title>
        <authorList>
            <person name="Bassil N.M."/>
            <person name="Lloyd J.R."/>
        </authorList>
    </citation>
    <scope>NUCLEOTIDE SEQUENCE [LARGE SCALE GENOMIC DNA]</scope>
    <source>
        <strain evidence="3 4">NB2006</strain>
    </source>
</reference>
<dbReference type="Proteomes" id="UP000180175">
    <property type="component" value="Chromosome"/>
</dbReference>
<keyword evidence="1" id="KW-1133">Transmembrane helix</keyword>
<feature type="transmembrane region" description="Helical" evidence="1">
    <location>
        <begin position="49"/>
        <end position="68"/>
    </location>
</feature>
<keyword evidence="4" id="KW-1185">Reference proteome</keyword>
<keyword evidence="1" id="KW-0472">Membrane</keyword>
<dbReference type="AlphaFoldDB" id="A0A1S2L5I2"/>
<keyword evidence="1" id="KW-0812">Transmembrane</keyword>
<dbReference type="InterPro" id="IPR021354">
    <property type="entry name" value="DUF2975"/>
</dbReference>
<reference evidence="3 4" key="3">
    <citation type="journal article" date="2019" name="Int. J. Syst. Evol. Microbiol.">
        <title>Anaerobacillus isosaccharinicus sp. nov., an alkaliphilic bacterium which degrades isosaccharinic acid.</title>
        <authorList>
            <person name="Bassil N.M."/>
            <person name="Lloyd J.R."/>
        </authorList>
    </citation>
    <scope>NUCLEOTIDE SEQUENCE [LARGE SCALE GENOMIC DNA]</scope>
    <source>
        <strain evidence="3 4">NB2006</strain>
    </source>
</reference>
<feature type="transmembrane region" description="Helical" evidence="1">
    <location>
        <begin position="118"/>
        <end position="140"/>
    </location>
</feature>
<dbReference type="Pfam" id="PF11188">
    <property type="entry name" value="DUF2975"/>
    <property type="match status" value="1"/>
</dbReference>
<dbReference type="EMBL" id="CP063356">
    <property type="protein sequence ID" value="QOY35386.1"/>
    <property type="molecule type" value="Genomic_DNA"/>
</dbReference>
<reference evidence="3" key="4">
    <citation type="submission" date="2020-10" db="EMBL/GenBank/DDBJ databases">
        <authorList>
            <person name="Bassil N.M."/>
            <person name="Lloyd J.R."/>
        </authorList>
    </citation>
    <scope>NUCLEOTIDE SEQUENCE</scope>
    <source>
        <strain evidence="3">NB2006</strain>
    </source>
</reference>
<gene>
    <name evidence="3" type="ORF">AWH56_022285</name>
    <name evidence="2" type="ORF">AWH56_20060</name>
</gene>
<dbReference type="EMBL" id="LQXD01000167">
    <property type="protein sequence ID" value="OIJ07606.1"/>
    <property type="molecule type" value="Genomic_DNA"/>
</dbReference>
<name>A0A1S2L5I2_9BACI</name>
<dbReference type="OrthoDB" id="1100174at2"/>
<reference evidence="2 4" key="1">
    <citation type="submission" date="2016-10" db="EMBL/GenBank/DDBJ databases">
        <title>Draft genome sequences of four alkaliphilic bacteria belonging to the Anaerobacillus genus.</title>
        <authorList>
            <person name="Bassil N.M."/>
            <person name="Lloyd J.R."/>
        </authorList>
    </citation>
    <scope>NUCLEOTIDE SEQUENCE [LARGE SCALE GENOMIC DNA]</scope>
    <source>
        <strain evidence="2 4">NB2006</strain>
    </source>
</reference>
<evidence type="ECO:0000256" key="1">
    <source>
        <dbReference type="SAM" id="Phobius"/>
    </source>
</evidence>
<organism evidence="2 4">
    <name type="scientific">Anaerobacillus isosaccharinicus</name>
    <dbReference type="NCBI Taxonomy" id="1532552"/>
    <lineage>
        <taxon>Bacteria</taxon>
        <taxon>Bacillati</taxon>
        <taxon>Bacillota</taxon>
        <taxon>Bacilli</taxon>
        <taxon>Bacillales</taxon>
        <taxon>Bacillaceae</taxon>
        <taxon>Anaerobacillus</taxon>
    </lineage>
</organism>
<dbReference type="RefSeq" id="WP_071318738.1">
    <property type="nucleotide sequence ID" value="NZ_CP063356.2"/>
</dbReference>
<evidence type="ECO:0000313" key="2">
    <source>
        <dbReference type="EMBL" id="OIJ07606.1"/>
    </source>
</evidence>
<sequence length="158" mass="17375">MKRSSIGFLKGTVFLIAVIILGLCVIWLPDLATEAASQNPEYAYLKIPVLLGVYITAIPFYFALYQALKLLTYIKTDRAFSEFAVASLSYIKMCALSIISIYSIGMVILFFQHALHPGVAIIGTVIIFATAVISFFSAVLEELLRSALVLKTENDLTV</sequence>
<accession>A0A1S2L5I2</accession>
<evidence type="ECO:0000313" key="4">
    <source>
        <dbReference type="Proteomes" id="UP000180175"/>
    </source>
</evidence>